<protein>
    <submittedName>
        <fullName evidence="1">Uncharacterized protein</fullName>
    </submittedName>
</protein>
<dbReference type="Proteomes" id="UP000324029">
    <property type="component" value="Unassembled WGS sequence"/>
</dbReference>
<accession>A0A5D3G656</accession>
<evidence type="ECO:0000313" key="2">
    <source>
        <dbReference type="Proteomes" id="UP000324029"/>
    </source>
</evidence>
<dbReference type="RefSeq" id="WP_146097895.1">
    <property type="nucleotide sequence ID" value="NZ_VSRO01000012.1"/>
</dbReference>
<name>A0A5D3G656_9PSED</name>
<gene>
    <name evidence="1" type="ORF">FXO26_22920</name>
</gene>
<proteinExistence type="predicted"/>
<reference evidence="1 2" key="2">
    <citation type="submission" date="2019-08" db="EMBL/GenBank/DDBJ databases">
        <authorList>
            <person name="Brilhante M."/>
            <person name="Perreten V."/>
        </authorList>
    </citation>
    <scope>NUCLEOTIDE SEQUENCE [LARGE SCALE GENOMIC DNA]</scope>
    <source>
        <strain evidence="1 2">MCP106</strain>
    </source>
</reference>
<evidence type="ECO:0000313" key="1">
    <source>
        <dbReference type="EMBL" id="TYK55590.1"/>
    </source>
</evidence>
<reference evidence="1 2" key="1">
    <citation type="submission" date="2019-08" db="EMBL/GenBank/DDBJ databases">
        <title>Subclass B2 metallo-beta lactamase from Pseudomonas synxantha.</title>
        <authorList>
            <person name="Poirel L."/>
            <person name="Palmieri M."/>
            <person name="Masseron A."/>
            <person name="Perreten V."/>
            <person name="Nordman P."/>
        </authorList>
    </citation>
    <scope>NUCLEOTIDE SEQUENCE [LARGE SCALE GENOMIC DNA]</scope>
    <source>
        <strain evidence="1 2">MCP106</strain>
    </source>
</reference>
<organism evidence="1 2">
    <name type="scientific">Pseudomonas synxantha</name>
    <dbReference type="NCBI Taxonomy" id="47883"/>
    <lineage>
        <taxon>Bacteria</taxon>
        <taxon>Pseudomonadati</taxon>
        <taxon>Pseudomonadota</taxon>
        <taxon>Gammaproteobacteria</taxon>
        <taxon>Pseudomonadales</taxon>
        <taxon>Pseudomonadaceae</taxon>
        <taxon>Pseudomonas</taxon>
    </lineage>
</organism>
<dbReference type="EMBL" id="VSRO01000012">
    <property type="protein sequence ID" value="TYK55590.1"/>
    <property type="molecule type" value="Genomic_DNA"/>
</dbReference>
<dbReference type="AlphaFoldDB" id="A0A5D3G656"/>
<comment type="caution">
    <text evidence="1">The sequence shown here is derived from an EMBL/GenBank/DDBJ whole genome shotgun (WGS) entry which is preliminary data.</text>
</comment>
<sequence length="195" mass="21546">MSTDRGKSFIASVWVEGVPVSFSKVEDSHGTPRNKEWKYMCANSHADEPAQIYFRYRHDHYVLFFRGGGAAGAGCIGSVRETSGTTLGGASTHDFLCGGEPDDDSMYVYLLNSAGEHVTLDHLSQDEVKVGMHFHFPKTFAKTTYSLCLKEKKNVLSQWWAHLVAVGAGIVPSNPIFTLKILERNAAYLSQPNEV</sequence>